<dbReference type="InterPro" id="IPR011006">
    <property type="entry name" value="CheY-like_superfamily"/>
</dbReference>
<name>A0A1H8W7Q3_9HYPH</name>
<reference evidence="9" key="3">
    <citation type="submission" date="2016-10" db="EMBL/GenBank/DDBJ databases">
        <authorList>
            <person name="Wibberg D."/>
        </authorList>
    </citation>
    <scope>NUCLEOTIDE SEQUENCE [LARGE SCALE GENOMIC DNA]</scope>
</reference>
<dbReference type="CDD" id="cd17537">
    <property type="entry name" value="REC_FixJ"/>
    <property type="match status" value="1"/>
</dbReference>
<evidence type="ECO:0000256" key="3">
    <source>
        <dbReference type="ARBA" id="ARBA00023163"/>
    </source>
</evidence>
<evidence type="ECO:0000256" key="1">
    <source>
        <dbReference type="ARBA" id="ARBA00023015"/>
    </source>
</evidence>
<dbReference type="PANTHER" id="PTHR44688">
    <property type="entry name" value="DNA-BINDING TRANSCRIPTIONAL ACTIVATOR DEVR_DOSR"/>
    <property type="match status" value="1"/>
</dbReference>
<feature type="domain" description="Response regulatory" evidence="6">
    <location>
        <begin position="7"/>
        <end position="121"/>
    </location>
</feature>
<dbReference type="Proteomes" id="UP000183063">
    <property type="component" value="Unassembled WGS sequence"/>
</dbReference>
<keyword evidence="2" id="KW-0238">DNA-binding</keyword>
<dbReference type="SUPFAM" id="SSF52172">
    <property type="entry name" value="CheY-like"/>
    <property type="match status" value="1"/>
</dbReference>
<dbReference type="InterPro" id="IPR001789">
    <property type="entry name" value="Sig_transdc_resp-reg_receiver"/>
</dbReference>
<reference evidence="7" key="1">
    <citation type="submission" date="2016-10" db="EMBL/GenBank/DDBJ databases">
        <authorList>
            <person name="de Groot N.N."/>
        </authorList>
    </citation>
    <scope>NUCLEOTIDE SEQUENCE [LARGE SCALE GENOMIC DNA]</scope>
    <source>
        <strain evidence="7">CCBAU85039</strain>
    </source>
</reference>
<organism evidence="7 9">
    <name type="scientific">Rhizobium tibeticum</name>
    <dbReference type="NCBI Taxonomy" id="501024"/>
    <lineage>
        <taxon>Bacteria</taxon>
        <taxon>Pseudomonadati</taxon>
        <taxon>Pseudomonadota</taxon>
        <taxon>Alphaproteobacteria</taxon>
        <taxon>Hyphomicrobiales</taxon>
        <taxon>Rhizobiaceae</taxon>
        <taxon>Rhizobium/Agrobacterium group</taxon>
        <taxon>Rhizobium</taxon>
    </lineage>
</organism>
<keyword evidence="10" id="KW-1185">Reference proteome</keyword>
<dbReference type="PRINTS" id="PR00038">
    <property type="entry name" value="HTHLUXR"/>
</dbReference>
<feature type="domain" description="HTH luxR-type" evidence="5">
    <location>
        <begin position="137"/>
        <end position="202"/>
    </location>
</feature>
<evidence type="ECO:0000259" key="5">
    <source>
        <dbReference type="PROSITE" id="PS50043"/>
    </source>
</evidence>
<dbReference type="PROSITE" id="PS50043">
    <property type="entry name" value="HTH_LUXR_2"/>
    <property type="match status" value="1"/>
</dbReference>
<dbReference type="STRING" id="501024.RTCCBAU85039_6360"/>
<dbReference type="AlphaFoldDB" id="A0A1H8W7Q3"/>
<dbReference type="InterPro" id="IPR016032">
    <property type="entry name" value="Sig_transdc_resp-reg_C-effctor"/>
</dbReference>
<dbReference type="RefSeq" id="WP_072381677.1">
    <property type="nucleotide sequence ID" value="NZ_FNXB01000069.1"/>
</dbReference>
<dbReference type="OrthoDB" id="9782655at2"/>
<dbReference type="CDD" id="cd06170">
    <property type="entry name" value="LuxR_C_like"/>
    <property type="match status" value="1"/>
</dbReference>
<reference evidence="8 10" key="2">
    <citation type="submission" date="2016-10" db="EMBL/GenBank/DDBJ databases">
        <authorList>
            <person name="Varghese N."/>
            <person name="Submissions S."/>
        </authorList>
    </citation>
    <scope>NUCLEOTIDE SEQUENCE [LARGE SCALE GENOMIC DNA]</scope>
    <source>
        <strain evidence="8 10">CGMCC 1.7071</strain>
    </source>
</reference>
<evidence type="ECO:0000313" key="9">
    <source>
        <dbReference type="Proteomes" id="UP000183063"/>
    </source>
</evidence>
<proteinExistence type="predicted"/>
<dbReference type="Pfam" id="PF00196">
    <property type="entry name" value="GerE"/>
    <property type="match status" value="1"/>
</dbReference>
<dbReference type="GO" id="GO:0000160">
    <property type="term" value="P:phosphorelay signal transduction system"/>
    <property type="evidence" value="ECO:0007669"/>
    <property type="project" value="InterPro"/>
</dbReference>
<protein>
    <submittedName>
        <fullName evidence="7">Transcriptional regulatory protein FixJ</fullName>
    </submittedName>
    <submittedName>
        <fullName evidence="8">Two component transcriptional regulator, LuxR family</fullName>
    </submittedName>
</protein>
<dbReference type="SUPFAM" id="SSF46894">
    <property type="entry name" value="C-terminal effector domain of the bipartite response regulators"/>
    <property type="match status" value="1"/>
</dbReference>
<dbReference type="SMART" id="SM00448">
    <property type="entry name" value="REC"/>
    <property type="match status" value="1"/>
</dbReference>
<dbReference type="GO" id="GO:0003677">
    <property type="term" value="F:DNA binding"/>
    <property type="evidence" value="ECO:0007669"/>
    <property type="project" value="UniProtKB-KW"/>
</dbReference>
<keyword evidence="3" id="KW-0804">Transcription</keyword>
<dbReference type="Pfam" id="PF00072">
    <property type="entry name" value="Response_reg"/>
    <property type="match status" value="1"/>
</dbReference>
<dbReference type="EMBL" id="FOCV01000056">
    <property type="protein sequence ID" value="SEP23457.1"/>
    <property type="molecule type" value="Genomic_DNA"/>
</dbReference>
<dbReference type="Gene3D" id="1.10.10.10">
    <property type="entry name" value="Winged helix-like DNA-binding domain superfamily/Winged helix DNA-binding domain"/>
    <property type="match status" value="1"/>
</dbReference>
<evidence type="ECO:0000256" key="2">
    <source>
        <dbReference type="ARBA" id="ARBA00023125"/>
    </source>
</evidence>
<dbReference type="GO" id="GO:0006355">
    <property type="term" value="P:regulation of DNA-templated transcription"/>
    <property type="evidence" value="ECO:0007669"/>
    <property type="project" value="InterPro"/>
</dbReference>
<dbReference type="PROSITE" id="PS50110">
    <property type="entry name" value="RESPONSE_REGULATORY"/>
    <property type="match status" value="1"/>
</dbReference>
<evidence type="ECO:0000313" key="7">
    <source>
        <dbReference type="EMBL" id="SEI20313.1"/>
    </source>
</evidence>
<evidence type="ECO:0000256" key="4">
    <source>
        <dbReference type="PROSITE-ProRule" id="PRU00169"/>
    </source>
</evidence>
<dbReference type="PANTHER" id="PTHR44688:SF16">
    <property type="entry name" value="DNA-BINDING TRANSCRIPTIONAL ACTIVATOR DEVR_DOSR"/>
    <property type="match status" value="1"/>
</dbReference>
<evidence type="ECO:0000313" key="10">
    <source>
        <dbReference type="Proteomes" id="UP000198939"/>
    </source>
</evidence>
<sequence>MTEAPETIIVIDDDPQIREALGGLLRSVGFAVNLLASVGDFLRSGRPNGPTCLVLDVRLPGQSGLDFQLELSRENVQLPIVFITGHGDIPMSVQAMKGGAVEFLTKPFRDQDLLDAVHAGLARDRMWLENEKALATVRARFDSLTPREREVMALVVTGRPNKQIAGDLGVSEITVKVHRSQVMQKMGTKSLPELARMADKLMLAPAKRQTHS</sequence>
<evidence type="ECO:0000313" key="8">
    <source>
        <dbReference type="EMBL" id="SEP23457.1"/>
    </source>
</evidence>
<dbReference type="Gene3D" id="3.40.50.2300">
    <property type="match status" value="1"/>
</dbReference>
<keyword evidence="4" id="KW-0597">Phosphoprotein</keyword>
<dbReference type="Proteomes" id="UP000198939">
    <property type="component" value="Unassembled WGS sequence"/>
</dbReference>
<accession>A0A1H8W7Q3</accession>
<dbReference type="InterPro" id="IPR036388">
    <property type="entry name" value="WH-like_DNA-bd_sf"/>
</dbReference>
<gene>
    <name evidence="7" type="primary">fixJ_4</name>
    <name evidence="7" type="ORF">RTCCBAU85039_6360</name>
    <name evidence="8" type="ORF">SAMN05216228_10567</name>
</gene>
<dbReference type="InterPro" id="IPR000792">
    <property type="entry name" value="Tscrpt_reg_LuxR_C"/>
</dbReference>
<keyword evidence="1" id="KW-0805">Transcription regulation</keyword>
<evidence type="ECO:0000259" key="6">
    <source>
        <dbReference type="PROSITE" id="PS50110"/>
    </source>
</evidence>
<dbReference type="SMART" id="SM00421">
    <property type="entry name" value="HTH_LUXR"/>
    <property type="match status" value="1"/>
</dbReference>
<feature type="modified residue" description="4-aspartylphosphate" evidence="4">
    <location>
        <position position="56"/>
    </location>
</feature>
<dbReference type="EMBL" id="FNXB01000069">
    <property type="protein sequence ID" value="SEI20313.1"/>
    <property type="molecule type" value="Genomic_DNA"/>
</dbReference>